<dbReference type="OrthoDB" id="5593352at2759"/>
<dbReference type="InterPro" id="IPR011993">
    <property type="entry name" value="PH-like_dom_sf"/>
</dbReference>
<dbReference type="Gene3D" id="2.30.29.30">
    <property type="entry name" value="Pleckstrin-homology domain (PH domain)/Phosphotyrosine-binding domain (PTB)"/>
    <property type="match status" value="1"/>
</dbReference>
<feature type="compositionally biased region" description="Low complexity" evidence="1">
    <location>
        <begin position="51"/>
        <end position="64"/>
    </location>
</feature>
<evidence type="ECO:0000313" key="4">
    <source>
        <dbReference type="Proteomes" id="UP000799429"/>
    </source>
</evidence>
<accession>A0A9P4SIG9</accession>
<evidence type="ECO:0000256" key="1">
    <source>
        <dbReference type="SAM" id="MobiDB-lite"/>
    </source>
</evidence>
<dbReference type="Proteomes" id="UP000799429">
    <property type="component" value="Unassembled WGS sequence"/>
</dbReference>
<protein>
    <recommendedName>
        <fullName evidence="2">Meiotic expression up-regulated protein 6 PH domain-containing protein</fullName>
    </recommendedName>
</protein>
<dbReference type="InterPro" id="IPR039712">
    <property type="entry name" value="Meu6"/>
</dbReference>
<dbReference type="AlphaFoldDB" id="A0A9P4SIG9"/>
<evidence type="ECO:0000259" key="2">
    <source>
        <dbReference type="Pfam" id="PF15406"/>
    </source>
</evidence>
<feature type="compositionally biased region" description="Low complexity" evidence="1">
    <location>
        <begin position="16"/>
        <end position="41"/>
    </location>
</feature>
<gene>
    <name evidence="3" type="ORF">M501DRAFT_396741</name>
</gene>
<dbReference type="PANTHER" id="PTHR42073:SF1">
    <property type="entry name" value="MEIOTIC EXPRESSION UP-REGULATED PROTEIN 6"/>
    <property type="match status" value="1"/>
</dbReference>
<dbReference type="PANTHER" id="PTHR42073">
    <property type="entry name" value="MEIOTIC EXPRESSION UP-REGULATED PROTEIN 6"/>
    <property type="match status" value="1"/>
</dbReference>
<proteinExistence type="predicted"/>
<organism evidence="3 4">
    <name type="scientific">Patellaria atrata CBS 101060</name>
    <dbReference type="NCBI Taxonomy" id="1346257"/>
    <lineage>
        <taxon>Eukaryota</taxon>
        <taxon>Fungi</taxon>
        <taxon>Dikarya</taxon>
        <taxon>Ascomycota</taxon>
        <taxon>Pezizomycotina</taxon>
        <taxon>Dothideomycetes</taxon>
        <taxon>Dothideomycetes incertae sedis</taxon>
        <taxon>Patellariales</taxon>
        <taxon>Patellariaceae</taxon>
        <taxon>Patellaria</taxon>
    </lineage>
</organism>
<dbReference type="Pfam" id="PF15406">
    <property type="entry name" value="PH_6"/>
    <property type="match status" value="1"/>
</dbReference>
<reference evidence="3" key="1">
    <citation type="journal article" date="2020" name="Stud. Mycol.">
        <title>101 Dothideomycetes genomes: a test case for predicting lifestyles and emergence of pathogens.</title>
        <authorList>
            <person name="Haridas S."/>
            <person name="Albert R."/>
            <person name="Binder M."/>
            <person name="Bloem J."/>
            <person name="Labutti K."/>
            <person name="Salamov A."/>
            <person name="Andreopoulos B."/>
            <person name="Baker S."/>
            <person name="Barry K."/>
            <person name="Bills G."/>
            <person name="Bluhm B."/>
            <person name="Cannon C."/>
            <person name="Castanera R."/>
            <person name="Culley D."/>
            <person name="Daum C."/>
            <person name="Ezra D."/>
            <person name="Gonzalez J."/>
            <person name="Henrissat B."/>
            <person name="Kuo A."/>
            <person name="Liang C."/>
            <person name="Lipzen A."/>
            <person name="Lutzoni F."/>
            <person name="Magnuson J."/>
            <person name="Mondo S."/>
            <person name="Nolan M."/>
            <person name="Ohm R."/>
            <person name="Pangilinan J."/>
            <person name="Park H.-J."/>
            <person name="Ramirez L."/>
            <person name="Alfaro M."/>
            <person name="Sun H."/>
            <person name="Tritt A."/>
            <person name="Yoshinaga Y."/>
            <person name="Zwiers L.-H."/>
            <person name="Turgeon B."/>
            <person name="Goodwin S."/>
            <person name="Spatafora J."/>
            <person name="Crous P."/>
            <person name="Grigoriev I."/>
        </authorList>
    </citation>
    <scope>NUCLEOTIDE SEQUENCE</scope>
    <source>
        <strain evidence="3">CBS 101060</strain>
    </source>
</reference>
<dbReference type="EMBL" id="MU006090">
    <property type="protein sequence ID" value="KAF2842193.1"/>
    <property type="molecule type" value="Genomic_DNA"/>
</dbReference>
<feature type="domain" description="Meiotic expression up-regulated protein 6 PH" evidence="2">
    <location>
        <begin position="96"/>
        <end position="201"/>
    </location>
</feature>
<dbReference type="InterPro" id="IPR039483">
    <property type="entry name" value="Meu6_PH_dom"/>
</dbReference>
<name>A0A9P4SIG9_9PEZI</name>
<sequence length="235" mass="25312">MAETQKPLEVAPATQEPVVTADAPAAPVPETVTPAVEPLVPETHKQETAVTDAPAESTEATTAPAEEKVTKHAEPVEPIYHGALGYKPSGGLKGLYYSKKYFFFGEETPVDTQSLGQYLRGEKPEVAHPTAAWSSHTGKGVLYFVKHASSKDTPQGALLLADATDVQKEGTTEFSFKIAGHKHSFQAVSSPERNGWLLAVEKVVEEAKTAREEIVNSEGYKATIEKLGEFTLPKL</sequence>
<dbReference type="SUPFAM" id="SSF50729">
    <property type="entry name" value="PH domain-like"/>
    <property type="match status" value="1"/>
</dbReference>
<comment type="caution">
    <text evidence="3">The sequence shown here is derived from an EMBL/GenBank/DDBJ whole genome shotgun (WGS) entry which is preliminary data.</text>
</comment>
<feature type="region of interest" description="Disordered" evidence="1">
    <location>
        <begin position="1"/>
        <end position="70"/>
    </location>
</feature>
<evidence type="ECO:0000313" key="3">
    <source>
        <dbReference type="EMBL" id="KAF2842193.1"/>
    </source>
</evidence>
<keyword evidence="4" id="KW-1185">Reference proteome</keyword>